<dbReference type="Proteomes" id="UP001174136">
    <property type="component" value="Unassembled WGS sequence"/>
</dbReference>
<dbReference type="InterPro" id="IPR040280">
    <property type="entry name" value="FAM163B"/>
</dbReference>
<name>A0AA47NCU6_MERPO</name>
<sequence length="579" mass="62814">MVLSMVLIELDDIIQPLVVIAGGILAAVILLTIVAVLCLCRLQYYCGKGGESEKEDQEEEEEGEEQTLVAMYPPLTLALPPPPTPPPQDHYSDLTESDIYPPTFLTEPEGPASSSPPFPPPPPPPPPPRRTQRPRGFCPSCTRQALPFYLQHPEHLCNGARGAVRYHSVQQEELEPGFHLDAFHHKLGFLHPTQSLPSSFSTDILSRTGPGLEGAGLFGHRFGHGVTAPHQLPALVTLHVPHPDPDPTCLVLVEPVRSAVLLPTGVHRQGLVFLGALGLGHHATLRSLAVHVAGRSRAVLGLGGLGREVTQFVLIRTTDLSVDLGPAATLGGTLDQNQRKTHVSTRETSCCTSAHSATSHWAPQVGLLQARLSGGLSSSARVQRSLYTELSSPGDSILQHRTSRNWKPSPHVREHSLQVLASHLDTQEPRLHPLRKQLIGGDVDEQLILANPIPQQDPPDEVLGVWTRDAPRRLLIHLISLLPVRALGSPRVPGAHLRYGKWGSLVEVAAVGPLEASQLYREAPCGGVWAGVERGRSYRGDGMAQDGVFVGDVRDTSILVPHLQRDTRQFNLRGFNVVT</sequence>
<keyword evidence="5 7" id="KW-0472">Membrane</keyword>
<evidence type="ECO:0000313" key="9">
    <source>
        <dbReference type="Proteomes" id="UP001174136"/>
    </source>
</evidence>
<feature type="compositionally biased region" description="Pro residues" evidence="6">
    <location>
        <begin position="114"/>
        <end position="129"/>
    </location>
</feature>
<evidence type="ECO:0000313" key="8">
    <source>
        <dbReference type="EMBL" id="KAK0156494.1"/>
    </source>
</evidence>
<dbReference type="PANTHER" id="PTHR31396">
    <property type="entry name" value="PROTEIN FAM163B MEMBER"/>
    <property type="match status" value="1"/>
</dbReference>
<dbReference type="InterPro" id="IPR029379">
    <property type="entry name" value="FAM163"/>
</dbReference>
<comment type="subcellular location">
    <subcellularLocation>
        <location evidence="1">Membrane</location>
        <topology evidence="1">Single-pass membrane protein</topology>
    </subcellularLocation>
</comment>
<comment type="caution">
    <text evidence="8">The sequence shown here is derived from an EMBL/GenBank/DDBJ whole genome shotgun (WGS) entry which is preliminary data.</text>
</comment>
<feature type="compositionally biased region" description="Pro residues" evidence="6">
    <location>
        <begin position="79"/>
        <end position="88"/>
    </location>
</feature>
<proteinExistence type="inferred from homology"/>
<protein>
    <submittedName>
        <fullName evidence="8">Protein FAM163B</fullName>
    </submittedName>
</protein>
<accession>A0AA47NCU6</accession>
<evidence type="ECO:0000256" key="1">
    <source>
        <dbReference type="ARBA" id="ARBA00004167"/>
    </source>
</evidence>
<evidence type="ECO:0000256" key="5">
    <source>
        <dbReference type="ARBA" id="ARBA00023136"/>
    </source>
</evidence>
<dbReference type="EMBL" id="JAOPHQ010000005">
    <property type="protein sequence ID" value="KAK0156494.1"/>
    <property type="molecule type" value="Genomic_DNA"/>
</dbReference>
<comment type="similarity">
    <text evidence="2">Belongs to the FAM163 family.</text>
</comment>
<dbReference type="Pfam" id="PF15069">
    <property type="entry name" value="FAM163"/>
    <property type="match status" value="1"/>
</dbReference>
<feature type="transmembrane region" description="Helical" evidence="7">
    <location>
        <begin position="13"/>
        <end position="39"/>
    </location>
</feature>
<evidence type="ECO:0000256" key="2">
    <source>
        <dbReference type="ARBA" id="ARBA00006760"/>
    </source>
</evidence>
<evidence type="ECO:0000256" key="3">
    <source>
        <dbReference type="ARBA" id="ARBA00022692"/>
    </source>
</evidence>
<keyword evidence="3 7" id="KW-0812">Transmembrane</keyword>
<gene>
    <name evidence="8" type="primary">Fam163b_0</name>
    <name evidence="8" type="ORF">N1851_000210</name>
</gene>
<keyword evidence="4 7" id="KW-1133">Transmembrane helix</keyword>
<reference evidence="8" key="1">
    <citation type="journal article" date="2023" name="Front. Mar. Sci.">
        <title>A new Merluccius polli reference genome to investigate the effects of global change in West African waters.</title>
        <authorList>
            <person name="Mateo J.L."/>
            <person name="Blanco-Fernandez C."/>
            <person name="Garcia-Vazquez E."/>
            <person name="Machado-Schiaffino G."/>
        </authorList>
    </citation>
    <scope>NUCLEOTIDE SEQUENCE</scope>
    <source>
        <strain evidence="8">C29</strain>
        <tissue evidence="8">Fin</tissue>
    </source>
</reference>
<dbReference type="PANTHER" id="PTHR31396:SF2">
    <property type="entry name" value="PROTEIN FAM163B"/>
    <property type="match status" value="1"/>
</dbReference>
<evidence type="ECO:0000256" key="7">
    <source>
        <dbReference type="SAM" id="Phobius"/>
    </source>
</evidence>
<evidence type="ECO:0000256" key="4">
    <source>
        <dbReference type="ARBA" id="ARBA00022989"/>
    </source>
</evidence>
<dbReference type="AlphaFoldDB" id="A0AA47NCU6"/>
<organism evidence="8 9">
    <name type="scientific">Merluccius polli</name>
    <name type="common">Benguela hake</name>
    <name type="synonym">Merluccius cadenati</name>
    <dbReference type="NCBI Taxonomy" id="89951"/>
    <lineage>
        <taxon>Eukaryota</taxon>
        <taxon>Metazoa</taxon>
        <taxon>Chordata</taxon>
        <taxon>Craniata</taxon>
        <taxon>Vertebrata</taxon>
        <taxon>Euteleostomi</taxon>
        <taxon>Actinopterygii</taxon>
        <taxon>Neopterygii</taxon>
        <taxon>Teleostei</taxon>
        <taxon>Neoteleostei</taxon>
        <taxon>Acanthomorphata</taxon>
        <taxon>Zeiogadaria</taxon>
        <taxon>Gadariae</taxon>
        <taxon>Gadiformes</taxon>
        <taxon>Gadoidei</taxon>
        <taxon>Merlucciidae</taxon>
        <taxon>Merluccius</taxon>
    </lineage>
</organism>
<evidence type="ECO:0000256" key="6">
    <source>
        <dbReference type="SAM" id="MobiDB-lite"/>
    </source>
</evidence>
<keyword evidence="9" id="KW-1185">Reference proteome</keyword>
<feature type="region of interest" description="Disordered" evidence="6">
    <location>
        <begin position="75"/>
        <end position="137"/>
    </location>
</feature>
<dbReference type="GO" id="GO:0016020">
    <property type="term" value="C:membrane"/>
    <property type="evidence" value="ECO:0007669"/>
    <property type="project" value="UniProtKB-SubCell"/>
</dbReference>